<dbReference type="Proteomes" id="UP000053825">
    <property type="component" value="Unassembled WGS sequence"/>
</dbReference>
<evidence type="ECO:0000313" key="2">
    <source>
        <dbReference type="Proteomes" id="UP000053825"/>
    </source>
</evidence>
<name>A0A0L7QZ54_9HYME</name>
<dbReference type="EMBL" id="KQ414682">
    <property type="protein sequence ID" value="KOC63909.1"/>
    <property type="molecule type" value="Genomic_DNA"/>
</dbReference>
<proteinExistence type="predicted"/>
<keyword evidence="2" id="KW-1185">Reference proteome</keyword>
<evidence type="ECO:0000313" key="1">
    <source>
        <dbReference type="EMBL" id="KOC63909.1"/>
    </source>
</evidence>
<evidence type="ECO:0008006" key="3">
    <source>
        <dbReference type="Google" id="ProtNLM"/>
    </source>
</evidence>
<reference evidence="1 2" key="1">
    <citation type="submission" date="2015-07" db="EMBL/GenBank/DDBJ databases">
        <title>The genome of Habropoda laboriosa.</title>
        <authorList>
            <person name="Pan H."/>
            <person name="Kapheim K."/>
        </authorList>
    </citation>
    <scope>NUCLEOTIDE SEQUENCE [LARGE SCALE GENOMIC DNA]</scope>
    <source>
        <strain evidence="1">0110345459</strain>
    </source>
</reference>
<organism evidence="1 2">
    <name type="scientific">Habropoda laboriosa</name>
    <dbReference type="NCBI Taxonomy" id="597456"/>
    <lineage>
        <taxon>Eukaryota</taxon>
        <taxon>Metazoa</taxon>
        <taxon>Ecdysozoa</taxon>
        <taxon>Arthropoda</taxon>
        <taxon>Hexapoda</taxon>
        <taxon>Insecta</taxon>
        <taxon>Pterygota</taxon>
        <taxon>Neoptera</taxon>
        <taxon>Endopterygota</taxon>
        <taxon>Hymenoptera</taxon>
        <taxon>Apocrita</taxon>
        <taxon>Aculeata</taxon>
        <taxon>Apoidea</taxon>
        <taxon>Anthophila</taxon>
        <taxon>Apidae</taxon>
        <taxon>Habropoda</taxon>
    </lineage>
</organism>
<gene>
    <name evidence="1" type="ORF">WH47_02405</name>
</gene>
<sequence length="54" mass="6179">MVTLDVKNAFNCLRWDFILGELIKREMHANIIDSVCDYLSERSVVYGQAEESVG</sequence>
<protein>
    <recommendedName>
        <fullName evidence="3">Reverse transcriptase domain-containing protein</fullName>
    </recommendedName>
</protein>
<accession>A0A0L7QZ54</accession>
<dbReference type="AlphaFoldDB" id="A0A0L7QZ54"/>